<evidence type="ECO:0000313" key="1">
    <source>
        <dbReference type="EMBL" id="MUP37542.1"/>
    </source>
</evidence>
<accession>A0A425Y9A9</accession>
<keyword evidence="3" id="KW-1185">Reference proteome</keyword>
<name>A0A425Y9A9_9BACT</name>
<protein>
    <recommendedName>
        <fullName evidence="5">Lipoprotein</fullName>
    </recommendedName>
</protein>
<reference evidence="2 3" key="1">
    <citation type="submission" date="2019-11" db="EMBL/GenBank/DDBJ databases">
        <title>Draft genome sequence of Labilibaculum sp. strain SYP isolated from Black Sea.</title>
        <authorList>
            <person name="Yadav S."/>
            <person name="Villanueva L."/>
        </authorList>
    </citation>
    <scope>NUCLEOTIDE SEQUENCE [LARGE SCALE GENOMIC DNA]</scope>
    <source>
        <strain evidence="2 3">44</strain>
    </source>
</reference>
<evidence type="ECO:0000313" key="2">
    <source>
        <dbReference type="EMBL" id="MVB06747.1"/>
    </source>
</evidence>
<dbReference type="EMBL" id="WOTW01000012">
    <property type="protein sequence ID" value="MUP37542.1"/>
    <property type="molecule type" value="Genomic_DNA"/>
</dbReference>
<comment type="caution">
    <text evidence="1">The sequence shown here is derived from an EMBL/GenBank/DDBJ whole genome shotgun (WGS) entry which is preliminary data.</text>
</comment>
<dbReference type="EMBL" id="QTZN02000012">
    <property type="protein sequence ID" value="MVB06747.1"/>
    <property type="molecule type" value="Genomic_DNA"/>
</dbReference>
<dbReference type="PROSITE" id="PS51257">
    <property type="entry name" value="PROKAR_LIPOPROTEIN"/>
    <property type="match status" value="1"/>
</dbReference>
<dbReference type="AlphaFoldDB" id="A0A425Y9A9"/>
<evidence type="ECO:0008006" key="5">
    <source>
        <dbReference type="Google" id="ProtNLM"/>
    </source>
</evidence>
<evidence type="ECO:0000313" key="4">
    <source>
        <dbReference type="Proteomes" id="UP000462449"/>
    </source>
</evidence>
<organism evidence="1 4">
    <name type="scientific">Labilibaculum euxinus</name>
    <dbReference type="NCBI Taxonomy" id="2686357"/>
    <lineage>
        <taxon>Bacteria</taxon>
        <taxon>Pseudomonadati</taxon>
        <taxon>Bacteroidota</taxon>
        <taxon>Bacteroidia</taxon>
        <taxon>Marinilabiliales</taxon>
        <taxon>Marinifilaceae</taxon>
        <taxon>Labilibaculum</taxon>
    </lineage>
</organism>
<sequence>MKKLIFTAFVALSVLVSCNQINKKQALKKENGKEHAAKTIAQIMETAEQNVGKEVYFEGIVKHVCAHSGRRVILLDETGKLSLRVEATGDIKGFNRELSGSTIAVKGTLQENRLSEKFINDWEAKVKAKEDAEEGGEHCASEMININQMREWMKKANRNFYLVYFVNGTSYEIVE</sequence>
<proteinExistence type="predicted"/>
<dbReference type="OrthoDB" id="1118652at2"/>
<dbReference type="RefSeq" id="WP_124993652.1">
    <property type="nucleotide sequence ID" value="NZ_JAVCNR010000002.1"/>
</dbReference>
<gene>
    <name evidence="2" type="ORF">DWB62_006910</name>
    <name evidence="1" type="ORF">GNY23_06910</name>
</gene>
<reference evidence="1 4" key="2">
    <citation type="submission" date="2019-12" db="EMBL/GenBank/DDBJ databases">
        <title>Draft genome sequence of Labilibaculum sp. strain 44 isolated from deep waters of Black Sea.</title>
        <authorList>
            <person name="Yadav S."/>
            <person name="Villanueva L."/>
        </authorList>
    </citation>
    <scope>NUCLEOTIDE SEQUENCE [LARGE SCALE GENOMIC DNA]</scope>
    <source>
        <strain evidence="1 4">44</strain>
    </source>
</reference>
<evidence type="ECO:0000313" key="3">
    <source>
        <dbReference type="Proteomes" id="UP000285951"/>
    </source>
</evidence>
<dbReference type="Proteomes" id="UP000285951">
    <property type="component" value="Unassembled WGS sequence"/>
</dbReference>
<dbReference type="Proteomes" id="UP000462449">
    <property type="component" value="Unassembled WGS sequence"/>
</dbReference>